<dbReference type="NCBIfam" id="TIGR00762">
    <property type="entry name" value="DegV"/>
    <property type="match status" value="1"/>
</dbReference>
<sequence length="281" mass="30416">MIAVLTDSTSDLSPEAAQTYGIEVIPLTVQIGGRSFLDWQEIDPDAVYDHLRSGGQATTEPPSADFFEQHYRGLLETHEAVFSVHISGELSETVRHAREAVSRLPEPTRVRVVDSLLTTAPLAEVALAARAALDAGQSMEQAEQLVHAIRTEMSTDFSVASLEYLRRSGRIGRAQQVVGNMLNLRPVLHFDQGKLSVVKRLKAPQVLPDMLANAVQRFGNRPVSVTIVHAGRDVARISELQGAVSRSGLNIKQGRALLLGPVIGAHVGPGTFGVLVRPYHG</sequence>
<dbReference type="SUPFAM" id="SSF82549">
    <property type="entry name" value="DAK1/DegV-like"/>
    <property type="match status" value="1"/>
</dbReference>
<evidence type="ECO:0000313" key="3">
    <source>
        <dbReference type="Proteomes" id="UP000647587"/>
    </source>
</evidence>
<dbReference type="Pfam" id="PF02645">
    <property type="entry name" value="DegV"/>
    <property type="match status" value="1"/>
</dbReference>
<comment type="caution">
    <text evidence="2">The sequence shown here is derived from an EMBL/GenBank/DDBJ whole genome shotgun (WGS) entry which is preliminary data.</text>
</comment>
<evidence type="ECO:0000313" key="2">
    <source>
        <dbReference type="EMBL" id="GGK20257.1"/>
    </source>
</evidence>
<keyword evidence="1" id="KW-0446">Lipid-binding</keyword>
<dbReference type="Gene3D" id="3.40.50.10170">
    <property type="match status" value="1"/>
</dbReference>
<gene>
    <name evidence="2" type="ORF">GCM10008955_12090</name>
</gene>
<dbReference type="Proteomes" id="UP000647587">
    <property type="component" value="Unassembled WGS sequence"/>
</dbReference>
<dbReference type="Gene3D" id="3.30.1180.10">
    <property type="match status" value="1"/>
</dbReference>
<reference evidence="3" key="1">
    <citation type="journal article" date="2019" name="Int. J. Syst. Evol. Microbiol.">
        <title>The Global Catalogue of Microorganisms (GCM) 10K type strain sequencing project: providing services to taxonomists for standard genome sequencing and annotation.</title>
        <authorList>
            <consortium name="The Broad Institute Genomics Platform"/>
            <consortium name="The Broad Institute Genome Sequencing Center for Infectious Disease"/>
            <person name="Wu L."/>
            <person name="Ma J."/>
        </authorList>
    </citation>
    <scope>NUCLEOTIDE SEQUENCE [LARGE SCALE GENOMIC DNA]</scope>
    <source>
        <strain evidence="3">JCM 30331</strain>
    </source>
</reference>
<dbReference type="RefSeq" id="WP_189005510.1">
    <property type="nucleotide sequence ID" value="NZ_BMPP01000004.1"/>
</dbReference>
<dbReference type="PANTHER" id="PTHR33434">
    <property type="entry name" value="DEGV DOMAIN-CONTAINING PROTEIN DR_1986-RELATED"/>
    <property type="match status" value="1"/>
</dbReference>
<name>A0ABQ2ESI7_9DEIO</name>
<evidence type="ECO:0000256" key="1">
    <source>
        <dbReference type="ARBA" id="ARBA00023121"/>
    </source>
</evidence>
<dbReference type="InterPro" id="IPR043168">
    <property type="entry name" value="DegV_C"/>
</dbReference>
<organism evidence="2 3">
    <name type="scientific">Deinococcus malanensis</name>
    <dbReference type="NCBI Taxonomy" id="1706855"/>
    <lineage>
        <taxon>Bacteria</taxon>
        <taxon>Thermotogati</taxon>
        <taxon>Deinococcota</taxon>
        <taxon>Deinococci</taxon>
        <taxon>Deinococcales</taxon>
        <taxon>Deinococcaceae</taxon>
        <taxon>Deinococcus</taxon>
    </lineage>
</organism>
<accession>A0ABQ2ESI7</accession>
<dbReference type="InterPro" id="IPR050270">
    <property type="entry name" value="DegV_domain_contain"/>
</dbReference>
<dbReference type="PROSITE" id="PS51482">
    <property type="entry name" value="DEGV"/>
    <property type="match status" value="1"/>
</dbReference>
<dbReference type="PANTHER" id="PTHR33434:SF2">
    <property type="entry name" value="FATTY ACID-BINDING PROTEIN TM_1468"/>
    <property type="match status" value="1"/>
</dbReference>
<keyword evidence="3" id="KW-1185">Reference proteome</keyword>
<proteinExistence type="predicted"/>
<protein>
    <recommendedName>
        <fullName evidence="4">DegV family protein</fullName>
    </recommendedName>
</protein>
<dbReference type="InterPro" id="IPR003797">
    <property type="entry name" value="DegV"/>
</dbReference>
<dbReference type="EMBL" id="BMPP01000004">
    <property type="protein sequence ID" value="GGK20257.1"/>
    <property type="molecule type" value="Genomic_DNA"/>
</dbReference>
<evidence type="ECO:0008006" key="4">
    <source>
        <dbReference type="Google" id="ProtNLM"/>
    </source>
</evidence>